<dbReference type="Proteomes" id="UP000279029">
    <property type="component" value="Chromosome"/>
</dbReference>
<dbReference type="Pfam" id="PF06153">
    <property type="entry name" value="CdAMP_rec"/>
    <property type="match status" value="1"/>
</dbReference>
<evidence type="ECO:0000313" key="1">
    <source>
        <dbReference type="EMBL" id="VDN47715.1"/>
    </source>
</evidence>
<dbReference type="InterPro" id="IPR011322">
    <property type="entry name" value="N-reg_PII-like_a/b"/>
</dbReference>
<dbReference type="Gene3D" id="3.30.70.120">
    <property type="match status" value="1"/>
</dbReference>
<dbReference type="OrthoDB" id="9794275at2"/>
<gene>
    <name evidence="1" type="primary">darA</name>
    <name evidence="1" type="ORF">PATL70BA_1822</name>
</gene>
<name>A0A3P7NXM4_9FIRM</name>
<keyword evidence="1" id="KW-0675">Receptor</keyword>
<dbReference type="KEGG" id="cbar:PATL70BA_1822"/>
<protein>
    <submittedName>
        <fullName evidence="1">Signal transduction receptor, cyclic di-AMP binding</fullName>
    </submittedName>
</protein>
<organism evidence="1 2">
    <name type="scientific">Petrocella atlantisensis</name>
    <dbReference type="NCBI Taxonomy" id="2173034"/>
    <lineage>
        <taxon>Bacteria</taxon>
        <taxon>Bacillati</taxon>
        <taxon>Bacillota</taxon>
        <taxon>Clostridia</taxon>
        <taxon>Lachnospirales</taxon>
        <taxon>Vallitaleaceae</taxon>
        <taxon>Petrocella</taxon>
    </lineage>
</organism>
<sequence length="109" mass="11851">MKLIIAVIHDEDAHKLVDALTSQGYMATKLASTGGFLKTGNTTLFVGVKEQEVDKVLGIIEEKCQTKKELSLMNPPIPSAIEGCMPYPVEITVGGATIFVIDIEKYLKI</sequence>
<evidence type="ECO:0000313" key="2">
    <source>
        <dbReference type="Proteomes" id="UP000279029"/>
    </source>
</evidence>
<dbReference type="SUPFAM" id="SSF54913">
    <property type="entry name" value="GlnB-like"/>
    <property type="match status" value="1"/>
</dbReference>
<dbReference type="InterPro" id="IPR015867">
    <property type="entry name" value="N-reg_PII/ATP_PRibTrfase_C"/>
</dbReference>
<accession>A0A3P7NXM4</accession>
<dbReference type="AlphaFoldDB" id="A0A3P7NXM4"/>
<reference evidence="1 2" key="1">
    <citation type="submission" date="2018-09" db="EMBL/GenBank/DDBJ databases">
        <authorList>
            <person name="Postec A."/>
        </authorList>
    </citation>
    <scope>NUCLEOTIDE SEQUENCE [LARGE SCALE GENOMIC DNA]</scope>
    <source>
        <strain evidence="1">70B-A</strain>
    </source>
</reference>
<dbReference type="PANTHER" id="PTHR38456:SF1">
    <property type="entry name" value="CYCLIC DI-AMP RECEPTOR A"/>
    <property type="match status" value="1"/>
</dbReference>
<dbReference type="EMBL" id="LR130778">
    <property type="protein sequence ID" value="VDN47715.1"/>
    <property type="molecule type" value="Genomic_DNA"/>
</dbReference>
<keyword evidence="2" id="KW-1185">Reference proteome</keyword>
<dbReference type="InterPro" id="IPR010375">
    <property type="entry name" value="CdAMP_rec"/>
</dbReference>
<dbReference type="PANTHER" id="PTHR38456">
    <property type="entry name" value="CYCLIC DI-AMP RECEPTOR A"/>
    <property type="match status" value="1"/>
</dbReference>
<dbReference type="RefSeq" id="WP_125136979.1">
    <property type="nucleotide sequence ID" value="NZ_LR130778.1"/>
</dbReference>
<proteinExistence type="predicted"/>